<dbReference type="InterPro" id="IPR043197">
    <property type="entry name" value="Plakin"/>
</dbReference>
<dbReference type="PROSITE" id="PS50222">
    <property type="entry name" value="EF_HAND_2"/>
    <property type="match status" value="2"/>
</dbReference>
<dbReference type="GO" id="GO:0005509">
    <property type="term" value="F:calcium ion binding"/>
    <property type="evidence" value="ECO:0007669"/>
    <property type="project" value="InterPro"/>
</dbReference>
<dbReference type="Pfam" id="PF13499">
    <property type="entry name" value="EF-hand_7"/>
    <property type="match status" value="1"/>
</dbReference>
<dbReference type="CDD" id="cd00051">
    <property type="entry name" value="EFh"/>
    <property type="match status" value="1"/>
</dbReference>
<dbReference type="GO" id="GO:0042060">
    <property type="term" value="P:wound healing"/>
    <property type="evidence" value="ECO:0007669"/>
    <property type="project" value="TreeGrafter"/>
</dbReference>
<dbReference type="InterPro" id="IPR002048">
    <property type="entry name" value="EF_hand_dom"/>
</dbReference>
<dbReference type="FunFam" id="1.20.58.60:FF:000001">
    <property type="entry name" value="Microtubule-actin cross-linking factor 1"/>
    <property type="match status" value="4"/>
</dbReference>
<dbReference type="FunFam" id="1.20.58.60:FF:000141">
    <property type="entry name" value="Microtubule-actin cross-linking factor 1"/>
    <property type="match status" value="1"/>
</dbReference>
<dbReference type="PANTHER" id="PTHR23169:SF25">
    <property type="entry name" value="MICROTUBULE-ACTIN CROSS-LINKING FACTOR 1, ISOFORMS 1_2_3_4_5"/>
    <property type="match status" value="1"/>
</dbReference>
<evidence type="ECO:0000256" key="6">
    <source>
        <dbReference type="SAM" id="MobiDB-lite"/>
    </source>
</evidence>
<feature type="coiled-coil region" evidence="5">
    <location>
        <begin position="2169"/>
        <end position="2199"/>
    </location>
</feature>
<feature type="compositionally biased region" description="Low complexity" evidence="6">
    <location>
        <begin position="3334"/>
        <end position="3353"/>
    </location>
</feature>
<dbReference type="GO" id="GO:0015629">
    <property type="term" value="C:actin cytoskeleton"/>
    <property type="evidence" value="ECO:0007669"/>
    <property type="project" value="TreeGrafter"/>
</dbReference>
<dbReference type="PROSITE" id="PS00018">
    <property type="entry name" value="EF_HAND_1"/>
    <property type="match status" value="2"/>
</dbReference>
<dbReference type="FunFam" id="1.20.58.60:FF:000087">
    <property type="entry name" value="microtubule-actin cross-linking factor 1 isoform X2"/>
    <property type="match status" value="1"/>
</dbReference>
<feature type="compositionally biased region" description="Low complexity" evidence="6">
    <location>
        <begin position="325"/>
        <end position="342"/>
    </location>
</feature>
<dbReference type="PANTHER" id="PTHR23169">
    <property type="entry name" value="ENVOPLAKIN"/>
    <property type="match status" value="1"/>
</dbReference>
<dbReference type="SMART" id="SM01129">
    <property type="entry name" value="DELLA"/>
    <property type="match status" value="1"/>
</dbReference>
<feature type="domain" description="EF-hand" evidence="7">
    <location>
        <begin position="3058"/>
        <end position="3093"/>
    </location>
</feature>
<feature type="coiled-coil region" evidence="5">
    <location>
        <begin position="7"/>
        <end position="122"/>
    </location>
</feature>
<dbReference type="CDD" id="cd00176">
    <property type="entry name" value="SPEC"/>
    <property type="match status" value="14"/>
</dbReference>
<feature type="coiled-coil region" evidence="5">
    <location>
        <begin position="1074"/>
        <end position="1169"/>
    </location>
</feature>
<feature type="compositionally biased region" description="Low complexity" evidence="6">
    <location>
        <begin position="3281"/>
        <end position="3296"/>
    </location>
</feature>
<feature type="region of interest" description="Disordered" evidence="6">
    <location>
        <begin position="325"/>
        <end position="345"/>
    </location>
</feature>
<dbReference type="GO" id="GO:0005737">
    <property type="term" value="C:cytoplasm"/>
    <property type="evidence" value="ECO:0007669"/>
    <property type="project" value="TreeGrafter"/>
</dbReference>
<feature type="compositionally biased region" description="Low complexity" evidence="6">
    <location>
        <begin position="3248"/>
        <end position="3262"/>
    </location>
</feature>
<dbReference type="GO" id="GO:0005198">
    <property type="term" value="F:structural molecule activity"/>
    <property type="evidence" value="ECO:0007669"/>
    <property type="project" value="TreeGrafter"/>
</dbReference>
<dbReference type="SUPFAM" id="SSF46966">
    <property type="entry name" value="Spectrin repeat"/>
    <property type="match status" value="20"/>
</dbReference>
<evidence type="ECO:0000313" key="9">
    <source>
        <dbReference type="Ensembl" id="ENSPMAP00000003326.1"/>
    </source>
</evidence>
<protein>
    <submittedName>
        <fullName evidence="9">Microtubule actin crosslinking factor 1</fullName>
    </submittedName>
</protein>
<keyword evidence="3" id="KW-0106">Calcium</keyword>
<dbReference type="InterPro" id="IPR003108">
    <property type="entry name" value="GAR_dom"/>
</dbReference>
<dbReference type="InterPro" id="IPR036534">
    <property type="entry name" value="GAR_dom_sf"/>
</dbReference>
<evidence type="ECO:0000259" key="7">
    <source>
        <dbReference type="PROSITE" id="PS50222"/>
    </source>
</evidence>
<evidence type="ECO:0000256" key="3">
    <source>
        <dbReference type="ARBA" id="ARBA00022837"/>
    </source>
</evidence>
<dbReference type="Gene3D" id="1.20.58.60">
    <property type="match status" value="24"/>
</dbReference>
<comment type="subcellular location">
    <subcellularLocation>
        <location evidence="1">Cytoplasm</location>
        <location evidence="1">Cytoskeleton</location>
    </subcellularLocation>
</comment>
<dbReference type="Gene3D" id="1.10.238.10">
    <property type="entry name" value="EF-hand"/>
    <property type="match status" value="1"/>
</dbReference>
<dbReference type="FunFam" id="3.30.920.20:FF:000001">
    <property type="entry name" value="Microtubule-actin cross-linking factor 1"/>
    <property type="match status" value="1"/>
</dbReference>
<feature type="compositionally biased region" description="Basic and acidic residues" evidence="6">
    <location>
        <begin position="2966"/>
        <end position="2978"/>
    </location>
</feature>
<dbReference type="Pfam" id="PF02187">
    <property type="entry name" value="GAS2"/>
    <property type="match status" value="1"/>
</dbReference>
<dbReference type="STRING" id="7757.ENSPMAP00000003326"/>
<dbReference type="OMA" id="IESRWDS"/>
<dbReference type="SUPFAM" id="SSF47473">
    <property type="entry name" value="EF-hand"/>
    <property type="match status" value="1"/>
</dbReference>
<feature type="region of interest" description="Disordered" evidence="6">
    <location>
        <begin position="2315"/>
        <end position="2337"/>
    </location>
</feature>
<dbReference type="GO" id="GO:0032886">
    <property type="term" value="P:regulation of microtubule-based process"/>
    <property type="evidence" value="ECO:0007669"/>
    <property type="project" value="TreeGrafter"/>
</dbReference>
<name>S4RDP4_PETMA</name>
<dbReference type="InterPro" id="IPR018247">
    <property type="entry name" value="EF_Hand_1_Ca_BS"/>
</dbReference>
<dbReference type="GO" id="GO:0005886">
    <property type="term" value="C:plasma membrane"/>
    <property type="evidence" value="ECO:0007669"/>
    <property type="project" value="UniProtKB-SubCell"/>
</dbReference>
<dbReference type="FunFam" id="1.20.58.60:FF:000095">
    <property type="entry name" value="microtubule-actin cross-linking factor 1 isoform X2"/>
    <property type="match status" value="1"/>
</dbReference>
<sequence length="3414" mass="386345">DDATRRYEELSRSSAEHGERLEAALEQSVSLQDGLEKMLQWLEEAERQVEEEASGLITSHSVRQMMTDNESLQEELKRKRGRMASMREKIEGLLATADPVTAADLKEKLRRLEERFDALDGRCQDKDGNLGGLAEKMEVVERATERMGSLMAPGEKGFNMVDGGGGMDFSEMSRDVKWRSSELSAEAGKMEELQKLAKELAEMEPSAARDQMLEKINGILAEWHQLQEEVREREAKVASFQLQLDEFRVLVESLRQWLTETEGRVPSDASTGAAESLQDHVQLVQSLLVEWEAKGPNVDDVKKQAEELEKLLATMVSADAVTESQVKSGSIPSSSPSVNGHSTSKELATIQSDVSDVSGRYDELGRALRDRERAAASALERVEQVRGDADSLMGWLAGKLQDVSGWSGAPSEGSAIKSEAERNKLLLSEIENNLPKVQALRQQLRELLEKNPDSPEADKWRSMLKELDDQWAAVHQSASERQQQLEESCGLLETFRTLESQLSQWLMEKQLMMSVLGPLSIDPNMLANQKQQVQFMLKEFEARRPQYDQLNQAAQGILGKGGENREANERVAEQHAAVNGTWGDITGQLSSRSDRIDKALETSATYADVLRELSDKVSGLGAKLSKQGPLSTQPEVVKRQLEEAGEIAGEIELQKDQLEEAEYLCQELSDLVQEPYLQTEIRRRLGSVMVPFKELEDRAGDRMNQLQTALASSQQFQQMFDELRGWLDEQRGEQATMPPISAKIDQLQAQLQQQSDFLKSLNQHAGTYHVVVAEGEALLQATQPGAEKTALQTQLASLKEHWEDLMKQAGDRHHRLQDALKKAQHYKQLADELRPWVEDSEGKLTAIDKVSIDQTEVDRQLAGGKAMRQDVERRHGMLEALNTAADNFIDSCQVDEEMVRDEKAELNQRMDNLTENVLLRVEGLEEMAQRLKEFHDSQKDIQKKLDDACQQIRSHDAMGNQAFNNKQLEKMKAYHEGMEALAPQVDYMHNFALGLVADASEGSDTSSVVRLTEETRSSFDSALAGITERCSVLDGRLQGVNRFQGHVRELFTSLTDLDDELDTMGPTARDVDTLQCQLEHLGSIQEKLQNLRDEIRKAGEGCAKMQENEAGMDLQGVKREVETLKKQSGRLADRTDTRQAELQETLAQVEDFHRKIQALNQQLQAAEATEDEQGPVAAELELINQQMETFQSFQKGEVEPLQVSVQEVNTLGHGLVQSAAKSVATQGLEHELEETNACWNTLNKKVAERAVQLQRALLHCGKFQDALESLLSWLADTEELIANQKPPSAEYKVVKAQIQEQKLLALLLDDRKHSIEVIRKEGQQIADSADAPDKEKILKQLSSLGRRWEALTSKADARQKQLEGILVVAQQFHETLEPLSEWLSGTEKKLSNLEPIGTQAIKIQQQISQHKSLEEDVNARSKPLHQLLGLGQALKASSGGGEREAVQVQLEQVQARYLETAERTRRRGELLGQALAHARLFGDDEVELLNWLAEAQDRLADMSPGDHQPDVLQAQHDEHLSLHEEIVSRKQTVDQAIKNGQNLLKQTTGDEILTIQEKLDGIKSRYAEITGSSTRALKTLEKALHLATKFHGTHRELNEWLGHAESEMATCDTRLAVGEQLAAMQDRVNTLHKDVMERRLTLDTVNEVSSALLELVPWRAREGLDRLVAEDNSRYRVVSDAVARKTDELDAAVQRSQQFEQTADNELAWVAETERKLRALGDVSLEQDTTTSQLQVQKAFTIDILRHKDSIDQLVKTGDELKVSCSEEEKAAMESKLASLLEHYDVVSRLNTGRLSQLERAQLLSTQFWETYEELMPWLVETRESLGHLPPPSIEQETLRQQQEELRQLRESIAEHKPYVDKLKKIGPQLEELSLSEGPALREKYTGAERLFEAIREDVRLRALGLDEALSQSSQIKEFHDKMDVMLEGLGRIIERLRMPPPIPAEAEKIKEQLAENKNIALELEKLQPMFNLLKESGEELVGLSGGAEKELNAKAIKDKLGQMLSLWEEIQSRSEERENRLLDVLDLAERFWTDLGTMLATLKETREYMQDLEELGVDPSLIKQQEEYMLANKNDIDGFQEDLEILRYLGTNLISACGEPDKPEVKKSIDEMNSSWDRLNKCWKDRMDKLEEAMKTAMQYQDALQSMFDWVENATTEMENLPPVGTDLETVKRQMEDLKQLKTESYQQQIEMERLSHQGELMLKRVKEEENRMVIAGPLRDLKEQWETLDTKILNRQHKMEAALLALGQFQHALDELLTWLEHTEGLLEEQKPVANEPKAIEIELAKHHVLRNDVLAHQSTVGTVQRAGQDLVLSSSGADPTTERIRTSTKRNRKENLTETTIRREPSLTDNLQAQGFQGEMDGLLQWLSDMENQLSDTKPVGGLPETAKEQLSTHMEMCEEYQVKHGLYTKVLEQCQRMQNEQSGEPTLKYGIQDLEHKWKIVGNKLNERRAKLETALKTAIEFHNSLQDFIGWLTQMENNLNTLSPASLILDSVLFQIDEHKMLANEVNTHREQIIELDKTGTHLKYFSQKQDVALIKNLLLSVQTRWEHIMQSTLERGRSLDDARKRAKQFHESWTKLMDWLEGAEKGLDHELDCGNDPERIKLMLGRHKDIQKSLGAKQPIYDSTTRTGRTLKERATLVDDDQRLDNMLSELRDKWDTICGKSVERQHKLEEALLFSGQFAEALQVLIDWLYKVEPHLSEDQPVHGDVALVMTLIDAHKVFQRELGKRASSVNALKRSARDLLDSSKSDASWVRAQMAELSARWDTVCKLSLSKQARLDNALKQAEVFRTLVQSIMDVLAEAEKTLRFHGTLPDDEDSLRLLIAQHKEFMERLEAQRSEVIRAVSMGEAILAVCHPDSASAIKQWINIIRTRFEEVMTWARQHQTRLEAALSELVSNSQLLEEMLAWLQKAQEMLAQRDQETLPEQIESLHYLISEHQGFMEEMMSKQPEMEQMTKSYKRKPSESHALFDRTRGSTRKRGGPQSTAPASPSQPLETKNPRITLLFNRWRQVWLVALERQRKLQDALERLQELKEFENFDFDVWRKRYMQWMNHKKSRVMDFFRRMDKDQDGKITRQEFIDGILSSRFPTNRLEMTAVADIFDRDGDGYIDYYEFIAALHPNKDAYRPITDADKIEDEVTRQVAACKCTRRFQVEQIGENKYRFYLGNQFGDSQQLRLVRILRSTVMVRVGGGWMALDEFLVKNDPCRAKGRTNLELREKFILPEGASQSMTPFRMRGKRSRPSSRTASPTRAGFAHSHGGHGHAYTPTPNSGGCATPPSSGSSNTPSTPRGSRLRPPGYLSGKSLHTGDDSLTSDSASETHPPCTLADSSRSPSRTSSALGSRPGSRTGSRRGSESSELDASERSILQSDGEPRPASRTGARQTPKGSKIPTTNSASKLGGPASSSASS</sequence>
<dbReference type="InterPro" id="IPR018159">
    <property type="entry name" value="Spectrin/alpha-actinin"/>
</dbReference>
<dbReference type="FunFam" id="1.20.58.60:FF:000008">
    <property type="entry name" value="microtubule-actin cross-linking factor 1"/>
    <property type="match status" value="2"/>
</dbReference>
<dbReference type="GO" id="GO:0045104">
    <property type="term" value="P:intermediate filament cytoskeleton organization"/>
    <property type="evidence" value="ECO:0007669"/>
    <property type="project" value="InterPro"/>
</dbReference>
<dbReference type="GO" id="GO:0008017">
    <property type="term" value="F:microtubule binding"/>
    <property type="evidence" value="ECO:0007669"/>
    <property type="project" value="InterPro"/>
</dbReference>
<dbReference type="HOGENOM" id="CLU_000015_1_0_1"/>
<keyword evidence="5" id="KW-0175">Coiled coil</keyword>
<dbReference type="Gene3D" id="3.30.920.20">
    <property type="entry name" value="Gas2-like domain"/>
    <property type="match status" value="1"/>
</dbReference>
<evidence type="ECO:0000256" key="4">
    <source>
        <dbReference type="ARBA" id="ARBA00023212"/>
    </source>
</evidence>
<dbReference type="GO" id="GO:0045296">
    <property type="term" value="F:cadherin binding"/>
    <property type="evidence" value="ECO:0007669"/>
    <property type="project" value="TreeGrafter"/>
</dbReference>
<dbReference type="SMART" id="SM00150">
    <property type="entry name" value="SPEC"/>
    <property type="match status" value="26"/>
</dbReference>
<evidence type="ECO:0000259" key="8">
    <source>
        <dbReference type="PROSITE" id="PS51460"/>
    </source>
</evidence>
<dbReference type="GO" id="GO:0005874">
    <property type="term" value="C:microtubule"/>
    <property type="evidence" value="ECO:0007669"/>
    <property type="project" value="TreeGrafter"/>
</dbReference>
<reference evidence="9" key="1">
    <citation type="submission" date="2025-08" db="UniProtKB">
        <authorList>
            <consortium name="Ensembl"/>
        </authorList>
    </citation>
    <scope>IDENTIFICATION</scope>
</reference>
<dbReference type="SMART" id="SM00054">
    <property type="entry name" value="EFh"/>
    <property type="match status" value="2"/>
</dbReference>
<proteinExistence type="predicted"/>
<feature type="region of interest" description="Disordered" evidence="6">
    <location>
        <begin position="3230"/>
        <end position="3414"/>
    </location>
</feature>
<keyword evidence="2" id="KW-0963">Cytoplasm</keyword>
<feature type="compositionally biased region" description="Polar residues" evidence="6">
    <location>
        <begin position="3385"/>
        <end position="3414"/>
    </location>
</feature>
<evidence type="ECO:0000256" key="2">
    <source>
        <dbReference type="ARBA" id="ARBA00022490"/>
    </source>
</evidence>
<dbReference type="GO" id="GO:0005882">
    <property type="term" value="C:intermediate filament"/>
    <property type="evidence" value="ECO:0007669"/>
    <property type="project" value="TreeGrafter"/>
</dbReference>
<accession>S4RDP4</accession>
<dbReference type="SUPFAM" id="SSF143575">
    <property type="entry name" value="GAS2 domain-like"/>
    <property type="match status" value="1"/>
</dbReference>
<dbReference type="SMART" id="SM00243">
    <property type="entry name" value="GAS2"/>
    <property type="match status" value="1"/>
</dbReference>
<organism evidence="9">
    <name type="scientific">Petromyzon marinus</name>
    <name type="common">Sea lamprey</name>
    <dbReference type="NCBI Taxonomy" id="7757"/>
    <lineage>
        <taxon>Eukaryota</taxon>
        <taxon>Metazoa</taxon>
        <taxon>Chordata</taxon>
        <taxon>Craniata</taxon>
        <taxon>Vertebrata</taxon>
        <taxon>Cyclostomata</taxon>
        <taxon>Hyperoartia</taxon>
        <taxon>Petromyzontiformes</taxon>
        <taxon>Petromyzontidae</taxon>
        <taxon>Petromyzon</taxon>
    </lineage>
</organism>
<dbReference type="Pfam" id="PF00435">
    <property type="entry name" value="Spectrin"/>
    <property type="match status" value="17"/>
</dbReference>
<dbReference type="GeneTree" id="ENSGT00940000155824"/>
<dbReference type="InterPro" id="IPR002017">
    <property type="entry name" value="Spectrin_repeat"/>
</dbReference>
<feature type="domain" description="EF-hand" evidence="7">
    <location>
        <begin position="3094"/>
        <end position="3129"/>
    </location>
</feature>
<reference evidence="9" key="2">
    <citation type="submission" date="2025-09" db="UniProtKB">
        <authorList>
            <consortium name="Ensembl"/>
        </authorList>
    </citation>
    <scope>IDENTIFICATION</scope>
</reference>
<dbReference type="GO" id="GO:0051893">
    <property type="term" value="P:regulation of focal adhesion assembly"/>
    <property type="evidence" value="ECO:0007669"/>
    <property type="project" value="TreeGrafter"/>
</dbReference>
<evidence type="ECO:0000256" key="1">
    <source>
        <dbReference type="ARBA" id="ARBA00004245"/>
    </source>
</evidence>
<feature type="region of interest" description="Disordered" evidence="6">
    <location>
        <begin position="2952"/>
        <end position="3001"/>
    </location>
</feature>
<feature type="domain" description="GAR" evidence="8">
    <location>
        <begin position="3134"/>
        <end position="3212"/>
    </location>
</feature>
<feature type="coiled-coil region" evidence="5">
    <location>
        <begin position="641"/>
        <end position="671"/>
    </location>
</feature>
<dbReference type="Ensembl" id="ENSPMAT00000003341.1">
    <property type="protein sequence ID" value="ENSPMAP00000003326.1"/>
    <property type="gene ID" value="ENSPMAG00000003002.1"/>
</dbReference>
<dbReference type="PROSITE" id="PS51460">
    <property type="entry name" value="GAR"/>
    <property type="match status" value="1"/>
</dbReference>
<keyword evidence="4" id="KW-0206">Cytoskeleton</keyword>
<evidence type="ECO:0000256" key="5">
    <source>
        <dbReference type="SAM" id="Coils"/>
    </source>
</evidence>
<dbReference type="InterPro" id="IPR011992">
    <property type="entry name" value="EF-hand-dom_pair"/>
</dbReference>
<feature type="compositionally biased region" description="Low complexity" evidence="6">
    <location>
        <begin position="2987"/>
        <end position="2998"/>
    </location>
</feature>
<feature type="compositionally biased region" description="Polar residues" evidence="6">
    <location>
        <begin position="3315"/>
        <end position="3324"/>
    </location>
</feature>